<organism evidence="1 2">
    <name type="scientific">Candidula unifasciata</name>
    <dbReference type="NCBI Taxonomy" id="100452"/>
    <lineage>
        <taxon>Eukaryota</taxon>
        <taxon>Metazoa</taxon>
        <taxon>Spiralia</taxon>
        <taxon>Lophotrochozoa</taxon>
        <taxon>Mollusca</taxon>
        <taxon>Gastropoda</taxon>
        <taxon>Heterobranchia</taxon>
        <taxon>Euthyneura</taxon>
        <taxon>Panpulmonata</taxon>
        <taxon>Eupulmonata</taxon>
        <taxon>Stylommatophora</taxon>
        <taxon>Helicina</taxon>
        <taxon>Helicoidea</taxon>
        <taxon>Geomitridae</taxon>
        <taxon>Candidula</taxon>
    </lineage>
</organism>
<dbReference type="AlphaFoldDB" id="A0A8S3Z3X3"/>
<evidence type="ECO:0000313" key="1">
    <source>
        <dbReference type="EMBL" id="CAG5123018.1"/>
    </source>
</evidence>
<proteinExistence type="predicted"/>
<sequence>MEANTEIADYRKRMDNFPCAFNLAGTDNLSTARLKAVQHNLDSELAINDGCDNELIIKRNLLTWVLFRLDKRDEALQLNGQVIESTRSKNIASLANRSFIVLLMKDDVQALKFLEDLEKMKSDKNFQTYFTDAEAEQAYYYSRLGGLNLQRAITLFC</sequence>
<reference evidence="1" key="1">
    <citation type="submission" date="2021-04" db="EMBL/GenBank/DDBJ databases">
        <authorList>
            <consortium name="Molecular Ecology Group"/>
        </authorList>
    </citation>
    <scope>NUCLEOTIDE SEQUENCE</scope>
</reference>
<dbReference type="InterPro" id="IPR011990">
    <property type="entry name" value="TPR-like_helical_dom_sf"/>
</dbReference>
<keyword evidence="2" id="KW-1185">Reference proteome</keyword>
<gene>
    <name evidence="1" type="ORF">CUNI_LOCUS8576</name>
</gene>
<dbReference type="EMBL" id="CAJHNH020001424">
    <property type="protein sequence ID" value="CAG5123018.1"/>
    <property type="molecule type" value="Genomic_DNA"/>
</dbReference>
<protein>
    <submittedName>
        <fullName evidence="1">Uncharacterized protein</fullName>
    </submittedName>
</protein>
<evidence type="ECO:0000313" key="2">
    <source>
        <dbReference type="Proteomes" id="UP000678393"/>
    </source>
</evidence>
<name>A0A8S3Z3X3_9EUPU</name>
<comment type="caution">
    <text evidence="1">The sequence shown here is derived from an EMBL/GenBank/DDBJ whole genome shotgun (WGS) entry which is preliminary data.</text>
</comment>
<accession>A0A8S3Z3X3</accession>
<dbReference type="Gene3D" id="1.25.40.10">
    <property type="entry name" value="Tetratricopeptide repeat domain"/>
    <property type="match status" value="1"/>
</dbReference>
<dbReference type="Proteomes" id="UP000678393">
    <property type="component" value="Unassembled WGS sequence"/>
</dbReference>
<feature type="non-terminal residue" evidence="1">
    <location>
        <position position="157"/>
    </location>
</feature>
<dbReference type="OrthoDB" id="6162829at2759"/>